<evidence type="ECO:0000313" key="2">
    <source>
        <dbReference type="EMBL" id="NKQ56016.1"/>
    </source>
</evidence>
<reference evidence="2 3" key="1">
    <citation type="submission" date="2020-04" db="EMBL/GenBank/DDBJ databases">
        <title>Novel species.</title>
        <authorList>
            <person name="Teo W.F.A."/>
            <person name="Lipun K."/>
            <person name="Srisuk N."/>
            <person name="Duangmal K."/>
        </authorList>
    </citation>
    <scope>NUCLEOTIDE SEQUENCE [LARGE SCALE GENOMIC DNA]</scope>
    <source>
        <strain evidence="2 3">K13G38</strain>
    </source>
</reference>
<evidence type="ECO:0000313" key="3">
    <source>
        <dbReference type="Proteomes" id="UP000715441"/>
    </source>
</evidence>
<feature type="compositionally biased region" description="Basic and acidic residues" evidence="1">
    <location>
        <begin position="11"/>
        <end position="41"/>
    </location>
</feature>
<name>A0ABX1J899_9PSEU</name>
<accession>A0ABX1J899</accession>
<organism evidence="2 3">
    <name type="scientific">Amycolatopsis acididurans</name>
    <dbReference type="NCBI Taxonomy" id="2724524"/>
    <lineage>
        <taxon>Bacteria</taxon>
        <taxon>Bacillati</taxon>
        <taxon>Actinomycetota</taxon>
        <taxon>Actinomycetes</taxon>
        <taxon>Pseudonocardiales</taxon>
        <taxon>Pseudonocardiaceae</taxon>
        <taxon>Amycolatopsis</taxon>
    </lineage>
</organism>
<evidence type="ECO:0000256" key="1">
    <source>
        <dbReference type="SAM" id="MobiDB-lite"/>
    </source>
</evidence>
<protein>
    <submittedName>
        <fullName evidence="2">Uncharacterized protein</fullName>
    </submittedName>
</protein>
<dbReference type="Proteomes" id="UP000715441">
    <property type="component" value="Unassembled WGS sequence"/>
</dbReference>
<proteinExistence type="predicted"/>
<gene>
    <name evidence="2" type="ORF">HFP15_24355</name>
</gene>
<dbReference type="EMBL" id="JAAXLS010000019">
    <property type="protein sequence ID" value="NKQ56016.1"/>
    <property type="molecule type" value="Genomic_DNA"/>
</dbReference>
<comment type="caution">
    <text evidence="2">The sequence shown here is derived from an EMBL/GenBank/DDBJ whole genome shotgun (WGS) entry which is preliminary data.</text>
</comment>
<dbReference type="RefSeq" id="WP_168519055.1">
    <property type="nucleotide sequence ID" value="NZ_JAAXLS010000019.1"/>
</dbReference>
<keyword evidence="3" id="KW-1185">Reference proteome</keyword>
<feature type="region of interest" description="Disordered" evidence="1">
    <location>
        <begin position="1"/>
        <end position="41"/>
    </location>
</feature>
<sequence length="58" mass="6709">MRTVSRAPSAGRREDDADTEIVRGESQHDEAPGRQHQPCLERARRRLLDSGWQIEPRE</sequence>